<organism evidence="16 17">
    <name type="scientific">Linum tenue</name>
    <dbReference type="NCBI Taxonomy" id="586396"/>
    <lineage>
        <taxon>Eukaryota</taxon>
        <taxon>Viridiplantae</taxon>
        <taxon>Streptophyta</taxon>
        <taxon>Embryophyta</taxon>
        <taxon>Tracheophyta</taxon>
        <taxon>Spermatophyta</taxon>
        <taxon>Magnoliopsida</taxon>
        <taxon>eudicotyledons</taxon>
        <taxon>Gunneridae</taxon>
        <taxon>Pentapetalae</taxon>
        <taxon>rosids</taxon>
        <taxon>fabids</taxon>
        <taxon>Malpighiales</taxon>
        <taxon>Linaceae</taxon>
        <taxon>Linum</taxon>
    </lineage>
</organism>
<evidence type="ECO:0000256" key="4">
    <source>
        <dbReference type="ARBA" id="ARBA00022454"/>
    </source>
</evidence>
<keyword evidence="5" id="KW-0963">Cytoplasm</keyword>
<evidence type="ECO:0000256" key="11">
    <source>
        <dbReference type="SAM" id="Coils"/>
    </source>
</evidence>
<name>A0AAV0PXW9_9ROSI</name>
<proteinExistence type="inferred from homology"/>
<feature type="domain" description="Centromere/kinetochore protein zw10 N-terminal" evidence="12">
    <location>
        <begin position="38"/>
        <end position="131"/>
    </location>
</feature>
<dbReference type="InterPro" id="IPR055148">
    <property type="entry name" value="ZW10_C_2"/>
</dbReference>
<evidence type="ECO:0000259" key="14">
    <source>
        <dbReference type="Pfam" id="PF20666"/>
    </source>
</evidence>
<evidence type="ECO:0000256" key="6">
    <source>
        <dbReference type="ARBA" id="ARBA00022618"/>
    </source>
</evidence>
<reference evidence="16" key="1">
    <citation type="submission" date="2022-08" db="EMBL/GenBank/DDBJ databases">
        <authorList>
            <person name="Gutierrez-Valencia J."/>
        </authorList>
    </citation>
    <scope>NUCLEOTIDE SEQUENCE</scope>
</reference>
<sequence>MDALFDSINVRDLLSAGDLADQTCPLSAPDLRLLITRLESHSLQIKSKVQSYLLAHHGEFSSLFQLCSDAASRTVEIDRKVSDLSTLLSDTPVDVEIREILEELKRKLREAKVKKELLQLVNAIVEISDKLKGVKEGMKHGRLLMAAEEVKVLKDVLRIGDEEAGDPLVYGLLRKDWLSCFEEMQGMLVKLMEKAVQLELEPCRVRVRSRLSVDELEGVELRAVLLAMEVLGILDYGLAKVADKMFKFVITPAMNCGTATSFAGDVKDEAVLEIIPSSDLKTEDVDGQTIYSSILQVVKFISKFICLEKESWVQCFGRLTWPRIAELIISNFLSKAVPDDASKLVGFQKIMKNSSEFENALKELKFISAFDQSDLKLSNFSENVELHFASRKRTEILAKARDFLLHCDFSIPQEFMRKSSQSTNGAGVAAEHIDRLVHLLFMSERCLVSKAASQLMALVHQTLKDVCLSSPKVAPEFYRAARDAILLYEAVVPVKLERKLDNFNQVAVLMHNDCLYLSQEILGLAFQYRPDFPTSIKEHAVFVDMAPRYYVMAEEILQRQIQLVILNLKEAIDGAGGFQNSHQMQQFESAKFSIDQVVFVLEKVRIIWEPLLLPSTYKKSMCAVLESVLSRITVEILLLDDMAAEETLELQRLIQLMLEGVSPLLDSLVSAVVFENKKPEEEDYSPKDSVDDLIPSLRKIRKLAGKVSSTLLYHVIPLVCSSQKLLDLPLKSITSDWESGELHRCGFTKTEVVDLIRAIFTDTPLRKDCIRTISNVSPY</sequence>
<keyword evidence="7" id="KW-0498">Mitosis</keyword>
<evidence type="ECO:0000256" key="2">
    <source>
        <dbReference type="ARBA" id="ARBA00004629"/>
    </source>
</evidence>
<keyword evidence="9" id="KW-0131">Cell cycle</keyword>
<dbReference type="GO" id="GO:0007094">
    <property type="term" value="P:mitotic spindle assembly checkpoint signaling"/>
    <property type="evidence" value="ECO:0007669"/>
    <property type="project" value="TreeGrafter"/>
</dbReference>
<evidence type="ECO:0000313" key="17">
    <source>
        <dbReference type="Proteomes" id="UP001154282"/>
    </source>
</evidence>
<evidence type="ECO:0000256" key="1">
    <source>
        <dbReference type="ARBA" id="ARBA00004496"/>
    </source>
</evidence>
<dbReference type="PANTHER" id="PTHR12205:SF0">
    <property type="entry name" value="CENTROMERE_KINETOCHORE PROTEIN ZW10 HOMOLOG"/>
    <property type="match status" value="1"/>
</dbReference>
<dbReference type="InterPro" id="IPR048344">
    <property type="entry name" value="Zw10_middle"/>
</dbReference>
<dbReference type="Pfam" id="PF20665">
    <property type="entry name" value="Zw10_middle"/>
    <property type="match status" value="1"/>
</dbReference>
<feature type="domain" description="ZW10 C-terminal helical" evidence="15">
    <location>
        <begin position="593"/>
        <end position="704"/>
    </location>
</feature>
<keyword evidence="4" id="KW-0158">Chromosome</keyword>
<keyword evidence="17" id="KW-1185">Reference proteome</keyword>
<evidence type="ECO:0000256" key="3">
    <source>
        <dbReference type="ARBA" id="ARBA00006245"/>
    </source>
</evidence>
<comment type="caution">
    <text evidence="16">The sequence shown here is derived from an EMBL/GenBank/DDBJ whole genome shotgun (WGS) entry which is preliminary data.</text>
</comment>
<keyword evidence="10" id="KW-0137">Centromere</keyword>
<dbReference type="GO" id="GO:0005634">
    <property type="term" value="C:nucleus"/>
    <property type="evidence" value="ECO:0007669"/>
    <property type="project" value="InterPro"/>
</dbReference>
<evidence type="ECO:0000256" key="7">
    <source>
        <dbReference type="ARBA" id="ARBA00022776"/>
    </source>
</evidence>
<evidence type="ECO:0000256" key="8">
    <source>
        <dbReference type="ARBA" id="ARBA00022838"/>
    </source>
</evidence>
<dbReference type="InterPro" id="IPR046362">
    <property type="entry name" value="Zw10/DSL1_C_sf"/>
</dbReference>
<dbReference type="EMBL" id="CAMGYJ010000009">
    <property type="protein sequence ID" value="CAI0475803.1"/>
    <property type="molecule type" value="Genomic_DNA"/>
</dbReference>
<dbReference type="Pfam" id="PF22766">
    <property type="entry name" value="ZW10_C2"/>
    <property type="match status" value="2"/>
</dbReference>
<keyword evidence="8" id="KW-0995">Kinetochore</keyword>
<evidence type="ECO:0000259" key="12">
    <source>
        <dbReference type="Pfam" id="PF06248"/>
    </source>
</evidence>
<dbReference type="AlphaFoldDB" id="A0AAV0PXW9"/>
<feature type="domain" description="Centromere/kinetochore protein zw10 middle" evidence="13">
    <location>
        <begin position="173"/>
        <end position="403"/>
    </location>
</feature>
<dbReference type="InterPro" id="IPR009361">
    <property type="entry name" value="Zw10_N"/>
</dbReference>
<comment type="subcellular location">
    <subcellularLocation>
        <location evidence="2">Chromosome</location>
        <location evidence="2">Centromere</location>
        <location evidence="2">Kinetochore</location>
    </subcellularLocation>
    <subcellularLocation>
        <location evidence="1">Cytoplasm</location>
    </subcellularLocation>
</comment>
<feature type="domain" description="ZW10 C-terminal helical" evidence="15">
    <location>
        <begin position="724"/>
        <end position="773"/>
    </location>
</feature>
<accession>A0AAV0PXW9</accession>
<evidence type="ECO:0000259" key="15">
    <source>
        <dbReference type="Pfam" id="PF22766"/>
    </source>
</evidence>
<dbReference type="InterPro" id="IPR048343">
    <property type="entry name" value="ZW10_C"/>
</dbReference>
<feature type="coiled-coil region" evidence="11">
    <location>
        <begin position="94"/>
        <end position="121"/>
    </location>
</feature>
<dbReference type="GO" id="GO:0005737">
    <property type="term" value="C:cytoplasm"/>
    <property type="evidence" value="ECO:0007669"/>
    <property type="project" value="UniProtKB-SubCell"/>
</dbReference>
<gene>
    <name evidence="16" type="ORF">LITE_LOCUS40545</name>
</gene>
<dbReference type="Pfam" id="PF06248">
    <property type="entry name" value="Zw10_N"/>
    <property type="match status" value="1"/>
</dbReference>
<evidence type="ECO:0000259" key="13">
    <source>
        <dbReference type="Pfam" id="PF20665"/>
    </source>
</evidence>
<evidence type="ECO:0000313" key="16">
    <source>
        <dbReference type="EMBL" id="CAI0475803.1"/>
    </source>
</evidence>
<evidence type="ECO:0000256" key="5">
    <source>
        <dbReference type="ARBA" id="ARBA00022490"/>
    </source>
</evidence>
<dbReference type="PANTHER" id="PTHR12205">
    <property type="entry name" value="CENTROMERE/KINETOCHORE PROTEIN ZW10"/>
    <property type="match status" value="1"/>
</dbReference>
<dbReference type="GO" id="GO:1990423">
    <property type="term" value="C:RZZ complex"/>
    <property type="evidence" value="ECO:0007669"/>
    <property type="project" value="TreeGrafter"/>
</dbReference>
<protein>
    <recommendedName>
        <fullName evidence="18">Centromere/kinetochore protein zw10 homolog</fullName>
    </recommendedName>
</protein>
<dbReference type="GO" id="GO:0006888">
    <property type="term" value="P:endoplasmic reticulum to Golgi vesicle-mediated transport"/>
    <property type="evidence" value="ECO:0007669"/>
    <property type="project" value="TreeGrafter"/>
</dbReference>
<evidence type="ECO:0000256" key="10">
    <source>
        <dbReference type="ARBA" id="ARBA00023328"/>
    </source>
</evidence>
<dbReference type="Gene3D" id="1.10.357.150">
    <property type="match status" value="1"/>
</dbReference>
<evidence type="ECO:0008006" key="18">
    <source>
        <dbReference type="Google" id="ProtNLM"/>
    </source>
</evidence>
<feature type="domain" description="Centromere/kinetochore protein zw10 C-terminal" evidence="14">
    <location>
        <begin position="441"/>
        <end position="569"/>
    </location>
</feature>
<comment type="similarity">
    <text evidence="3">Belongs to the ZW10 family.</text>
</comment>
<keyword evidence="11" id="KW-0175">Coiled coil</keyword>
<evidence type="ECO:0000256" key="9">
    <source>
        <dbReference type="ARBA" id="ARBA00023306"/>
    </source>
</evidence>
<keyword evidence="6" id="KW-0132">Cell division</keyword>
<dbReference type="Proteomes" id="UP001154282">
    <property type="component" value="Unassembled WGS sequence"/>
</dbReference>
<dbReference type="Pfam" id="PF20666">
    <property type="entry name" value="ZW10_C"/>
    <property type="match status" value="1"/>
</dbReference>
<dbReference type="GO" id="GO:0051301">
    <property type="term" value="P:cell division"/>
    <property type="evidence" value="ECO:0007669"/>
    <property type="project" value="UniProtKB-KW"/>
</dbReference>